<accession>A0A067Q276</accession>
<organism evidence="1 2">
    <name type="scientific">Jaapia argillacea MUCL 33604</name>
    <dbReference type="NCBI Taxonomy" id="933084"/>
    <lineage>
        <taxon>Eukaryota</taxon>
        <taxon>Fungi</taxon>
        <taxon>Dikarya</taxon>
        <taxon>Basidiomycota</taxon>
        <taxon>Agaricomycotina</taxon>
        <taxon>Agaricomycetes</taxon>
        <taxon>Agaricomycetidae</taxon>
        <taxon>Jaapiales</taxon>
        <taxon>Jaapiaceae</taxon>
        <taxon>Jaapia</taxon>
    </lineage>
</organism>
<dbReference type="AlphaFoldDB" id="A0A067Q276"/>
<evidence type="ECO:0000313" key="2">
    <source>
        <dbReference type="Proteomes" id="UP000027265"/>
    </source>
</evidence>
<protein>
    <submittedName>
        <fullName evidence="1">Uncharacterized protein</fullName>
    </submittedName>
</protein>
<dbReference type="Pfam" id="PF11093">
    <property type="entry name" value="Mitochondr_Som1"/>
    <property type="match status" value="1"/>
</dbReference>
<dbReference type="OrthoDB" id="3983163at2759"/>
<dbReference type="HOGENOM" id="CLU_175714_0_0_1"/>
<dbReference type="InParanoid" id="A0A067Q276"/>
<dbReference type="EMBL" id="KL197714">
    <property type="protein sequence ID" value="KDQ60255.1"/>
    <property type="molecule type" value="Genomic_DNA"/>
</dbReference>
<proteinExistence type="predicted"/>
<dbReference type="Proteomes" id="UP000027265">
    <property type="component" value="Unassembled WGS sequence"/>
</dbReference>
<reference evidence="2" key="1">
    <citation type="journal article" date="2014" name="Proc. Natl. Acad. Sci. U.S.A.">
        <title>Extensive sampling of basidiomycete genomes demonstrates inadequacy of the white-rot/brown-rot paradigm for wood decay fungi.</title>
        <authorList>
            <person name="Riley R."/>
            <person name="Salamov A.A."/>
            <person name="Brown D.W."/>
            <person name="Nagy L.G."/>
            <person name="Floudas D."/>
            <person name="Held B.W."/>
            <person name="Levasseur A."/>
            <person name="Lombard V."/>
            <person name="Morin E."/>
            <person name="Otillar R."/>
            <person name="Lindquist E.A."/>
            <person name="Sun H."/>
            <person name="LaButti K.M."/>
            <person name="Schmutz J."/>
            <person name="Jabbour D."/>
            <person name="Luo H."/>
            <person name="Baker S.E."/>
            <person name="Pisabarro A.G."/>
            <person name="Walton J.D."/>
            <person name="Blanchette R.A."/>
            <person name="Henrissat B."/>
            <person name="Martin F."/>
            <person name="Cullen D."/>
            <person name="Hibbett D.S."/>
            <person name="Grigoriev I.V."/>
        </authorList>
    </citation>
    <scope>NUCLEOTIDE SEQUENCE [LARGE SCALE GENOMIC DNA]</scope>
    <source>
        <strain evidence="2">MUCL 33604</strain>
    </source>
</reference>
<name>A0A067Q276_9AGAM</name>
<evidence type="ECO:0000313" key="1">
    <source>
        <dbReference type="EMBL" id="KDQ60255.1"/>
    </source>
</evidence>
<sequence length="99" mass="11292">MSQSDVPSGKKCRIAEIVQYTCELENQESGSPQVHCFPIPRIFRICPGRPAVEITKLVNVNMRTGEVDIPPETSQNLPKAKPWRDIIRYDQPLEQQTDQ</sequence>
<gene>
    <name evidence="1" type="ORF">JAAARDRAFT_32634</name>
</gene>
<dbReference type="InterPro" id="IPR024645">
    <property type="entry name" value="Mitochondr_Som1"/>
</dbReference>
<keyword evidence="2" id="KW-1185">Reference proteome</keyword>
<dbReference type="GO" id="GO:0042720">
    <property type="term" value="C:mitochondrial inner membrane peptidase complex"/>
    <property type="evidence" value="ECO:0007669"/>
    <property type="project" value="InterPro"/>
</dbReference>